<dbReference type="Proteomes" id="UP000013961">
    <property type="component" value="Chromosome"/>
</dbReference>
<dbReference type="CDD" id="cd05233">
    <property type="entry name" value="SDR_c"/>
    <property type="match status" value="1"/>
</dbReference>
<comment type="similarity">
    <text evidence="1 3">Belongs to the short-chain dehydrogenases/reductases (SDR) family.</text>
</comment>
<accession>A0AB33ABG0</accession>
<dbReference type="PRINTS" id="PR00081">
    <property type="entry name" value="GDHRDH"/>
</dbReference>
<reference evidence="4 5" key="1">
    <citation type="journal article" date="2013" name="Genome Announc.">
        <title>Complete Genome Sequence of Mycobacterium massiliense Clinical Strain Asan 50594, Belonging to the Type II Genotype.</title>
        <authorList>
            <person name="Kim B.J."/>
            <person name="Kim B.R."/>
            <person name="Hong S.H."/>
            <person name="Seok S.H."/>
            <person name="Kook Y.H."/>
            <person name="Kim B.J."/>
        </authorList>
    </citation>
    <scope>NUCLEOTIDE SEQUENCE [LARGE SCALE GENOMIC DNA]</scope>
    <source>
        <strain evidence="4 5">50594</strain>
    </source>
</reference>
<dbReference type="Gene3D" id="3.40.50.720">
    <property type="entry name" value="NAD(P)-binding Rossmann-like Domain"/>
    <property type="match status" value="1"/>
</dbReference>
<dbReference type="PANTHER" id="PTHR43639:SF1">
    <property type="entry name" value="SHORT-CHAIN DEHYDROGENASE_REDUCTASE FAMILY PROTEIN"/>
    <property type="match status" value="1"/>
</dbReference>
<sequence>MSTPELPKIPEPTAWEDLLRLDGKCAVVTGGSRGLGEATVRRLTQAGASVVFTGRDVDALHRVKEQLSANGATVVGVQADISSLEDSQRVVKLAVDRFGRVDILVNNAALYTPSFTLDTTEELFDDVVGADLKGAFFLAQFAAKEMIAAGGGGRIINLLSTDAFKPMGPLAAYASAKAGLWATTQNLAKELAPHQILVNAVTPGSTITEERLAAFRDGTFASAQVPACAAATRQGLQAAVDSGAFATMLTTMMPLGRPGWPDEIAKAVLFLASDMGSYVNGVNLVVDGAQHLR</sequence>
<dbReference type="KEGG" id="mabb:MASS_2535"/>
<proteinExistence type="inferred from homology"/>
<evidence type="ECO:0000313" key="4">
    <source>
        <dbReference type="EMBL" id="AGM29137.1"/>
    </source>
</evidence>
<dbReference type="Pfam" id="PF13561">
    <property type="entry name" value="adh_short_C2"/>
    <property type="match status" value="1"/>
</dbReference>
<dbReference type="Pfam" id="PF00106">
    <property type="entry name" value="adh_short"/>
    <property type="match status" value="1"/>
</dbReference>
<dbReference type="InterPro" id="IPR002347">
    <property type="entry name" value="SDR_fam"/>
</dbReference>
<dbReference type="PANTHER" id="PTHR43639">
    <property type="entry name" value="OXIDOREDUCTASE, SHORT-CHAIN DEHYDROGENASE/REDUCTASE FAMILY (AFU_ORTHOLOGUE AFUA_5G02870)"/>
    <property type="match status" value="1"/>
</dbReference>
<keyword evidence="2" id="KW-0560">Oxidoreductase</keyword>
<name>A0AB33ABG0_9MYCO</name>
<evidence type="ECO:0000313" key="5">
    <source>
        <dbReference type="Proteomes" id="UP000013961"/>
    </source>
</evidence>
<dbReference type="InterPro" id="IPR036291">
    <property type="entry name" value="NAD(P)-bd_dom_sf"/>
</dbReference>
<protein>
    <submittedName>
        <fullName evidence="4">Short chain dehydrogenase</fullName>
    </submittedName>
</protein>
<organism evidence="4 5">
    <name type="scientific">Mycobacteroides abscessus subsp. bolletii 50594</name>
    <dbReference type="NCBI Taxonomy" id="1303024"/>
    <lineage>
        <taxon>Bacteria</taxon>
        <taxon>Bacillati</taxon>
        <taxon>Actinomycetota</taxon>
        <taxon>Actinomycetes</taxon>
        <taxon>Mycobacteriales</taxon>
        <taxon>Mycobacteriaceae</taxon>
        <taxon>Mycobacteroides</taxon>
        <taxon>Mycobacteroides abscessus</taxon>
    </lineage>
</organism>
<gene>
    <name evidence="4" type="ORF">MASS_2535</name>
</gene>
<evidence type="ECO:0000256" key="1">
    <source>
        <dbReference type="ARBA" id="ARBA00006484"/>
    </source>
</evidence>
<evidence type="ECO:0000256" key="2">
    <source>
        <dbReference type="ARBA" id="ARBA00023002"/>
    </source>
</evidence>
<dbReference type="FunFam" id="3.40.50.720:FF:000084">
    <property type="entry name" value="Short-chain dehydrogenase reductase"/>
    <property type="match status" value="1"/>
</dbReference>
<dbReference type="EMBL" id="CP004374">
    <property type="protein sequence ID" value="AGM29137.1"/>
    <property type="molecule type" value="Genomic_DNA"/>
</dbReference>
<dbReference type="RefSeq" id="WP_016342706.1">
    <property type="nucleotide sequence ID" value="NC_021282.1"/>
</dbReference>
<dbReference type="SUPFAM" id="SSF51735">
    <property type="entry name" value="NAD(P)-binding Rossmann-fold domains"/>
    <property type="match status" value="1"/>
</dbReference>
<evidence type="ECO:0000256" key="3">
    <source>
        <dbReference type="RuleBase" id="RU000363"/>
    </source>
</evidence>
<dbReference type="AlphaFoldDB" id="A0AB33ABG0"/>
<dbReference type="PRINTS" id="PR00080">
    <property type="entry name" value="SDRFAMILY"/>
</dbReference>
<dbReference type="GO" id="GO:0016491">
    <property type="term" value="F:oxidoreductase activity"/>
    <property type="evidence" value="ECO:0007669"/>
    <property type="project" value="UniProtKB-KW"/>
</dbReference>